<dbReference type="GO" id="GO:0015808">
    <property type="term" value="P:L-alanine transport"/>
    <property type="evidence" value="ECO:0007669"/>
    <property type="project" value="TreeGrafter"/>
</dbReference>
<keyword evidence="3 5" id="KW-0067">ATP-binding</keyword>
<sequence>MAILKIEDLSKSFGGLKAVSHVNINVEKGELIGLIGPNGAGKTTIFNLLTGVYVPTSGKIELKNDKTGDSILINGLKPYITSSFGISRTFQNIRLFRDLSVLDNLRIAMHKRVKYNVFSAIFRTKAYRECEKIFYENAMAILDFVGLADKRDELADNLPYGEQRKLEIARAVATGASVIFLDEPAAGMNPSETEELRVLIEDLRKKYELTVILIEHDMKFVMEICERIYVLDFGTIIAEGTPEEIKNNDRVIKAYLGEEA</sequence>
<comment type="caution">
    <text evidence="5">The sequence shown here is derived from an EMBL/GenBank/DDBJ whole genome shotgun (WGS) entry which is preliminary data.</text>
</comment>
<dbReference type="InterPro" id="IPR003593">
    <property type="entry name" value="AAA+_ATPase"/>
</dbReference>
<gene>
    <name evidence="5" type="ORF">DW687_08995</name>
</gene>
<dbReference type="Proteomes" id="UP000261212">
    <property type="component" value="Unassembled WGS sequence"/>
</dbReference>
<dbReference type="Gene3D" id="3.40.50.300">
    <property type="entry name" value="P-loop containing nucleotide triphosphate hydrolases"/>
    <property type="match status" value="1"/>
</dbReference>
<dbReference type="InterPro" id="IPR051120">
    <property type="entry name" value="ABC_AA/LPS_Transport"/>
</dbReference>
<name>A0A3E3DXD6_9FIRM</name>
<evidence type="ECO:0000313" key="6">
    <source>
        <dbReference type="Proteomes" id="UP000261212"/>
    </source>
</evidence>
<feature type="domain" description="ABC transporter" evidence="4">
    <location>
        <begin position="4"/>
        <end position="258"/>
    </location>
</feature>
<protein>
    <submittedName>
        <fullName evidence="5">ABC transporter ATP-binding protein</fullName>
    </submittedName>
</protein>
<dbReference type="PANTHER" id="PTHR45772">
    <property type="entry name" value="CONSERVED COMPONENT OF ABC TRANSPORTER FOR NATURAL AMINO ACIDS-RELATED"/>
    <property type="match status" value="1"/>
</dbReference>
<dbReference type="CDD" id="cd03219">
    <property type="entry name" value="ABC_Mj1267_LivG_branched"/>
    <property type="match status" value="1"/>
</dbReference>
<dbReference type="SUPFAM" id="SSF52540">
    <property type="entry name" value="P-loop containing nucleoside triphosphate hydrolases"/>
    <property type="match status" value="1"/>
</dbReference>
<dbReference type="GO" id="GO:1903806">
    <property type="term" value="P:L-isoleucine import across plasma membrane"/>
    <property type="evidence" value="ECO:0007669"/>
    <property type="project" value="TreeGrafter"/>
</dbReference>
<reference evidence="5 6" key="1">
    <citation type="submission" date="2018-08" db="EMBL/GenBank/DDBJ databases">
        <title>A genome reference for cultivated species of the human gut microbiota.</title>
        <authorList>
            <person name="Zou Y."/>
            <person name="Xue W."/>
            <person name="Luo G."/>
        </authorList>
    </citation>
    <scope>NUCLEOTIDE SEQUENCE [LARGE SCALE GENOMIC DNA]</scope>
    <source>
        <strain evidence="5 6">AM25-6</strain>
    </source>
</reference>
<dbReference type="GO" id="GO:0005524">
    <property type="term" value="F:ATP binding"/>
    <property type="evidence" value="ECO:0007669"/>
    <property type="project" value="UniProtKB-KW"/>
</dbReference>
<dbReference type="GO" id="GO:0042941">
    <property type="term" value="P:D-alanine transmembrane transport"/>
    <property type="evidence" value="ECO:0007669"/>
    <property type="project" value="TreeGrafter"/>
</dbReference>
<dbReference type="SMART" id="SM00382">
    <property type="entry name" value="AAA"/>
    <property type="match status" value="1"/>
</dbReference>
<dbReference type="InterPro" id="IPR032823">
    <property type="entry name" value="BCA_ABC_TP_C"/>
</dbReference>
<dbReference type="GO" id="GO:0005304">
    <property type="term" value="F:L-valine transmembrane transporter activity"/>
    <property type="evidence" value="ECO:0007669"/>
    <property type="project" value="TreeGrafter"/>
</dbReference>
<dbReference type="Pfam" id="PF00005">
    <property type="entry name" value="ABC_tran"/>
    <property type="match status" value="1"/>
</dbReference>
<evidence type="ECO:0000313" key="5">
    <source>
        <dbReference type="EMBL" id="RGD73900.1"/>
    </source>
</evidence>
<evidence type="ECO:0000256" key="1">
    <source>
        <dbReference type="ARBA" id="ARBA00022448"/>
    </source>
</evidence>
<dbReference type="PANTHER" id="PTHR45772:SF7">
    <property type="entry name" value="AMINO ACID ABC TRANSPORTER ATP-BINDING PROTEIN"/>
    <property type="match status" value="1"/>
</dbReference>
<dbReference type="GeneID" id="98000176"/>
<proteinExistence type="predicted"/>
<dbReference type="EMBL" id="QUSM01000004">
    <property type="protein sequence ID" value="RGD73900.1"/>
    <property type="molecule type" value="Genomic_DNA"/>
</dbReference>
<dbReference type="InterPro" id="IPR003439">
    <property type="entry name" value="ABC_transporter-like_ATP-bd"/>
</dbReference>
<dbReference type="GO" id="GO:0015192">
    <property type="term" value="F:L-phenylalanine transmembrane transporter activity"/>
    <property type="evidence" value="ECO:0007669"/>
    <property type="project" value="TreeGrafter"/>
</dbReference>
<dbReference type="GO" id="GO:0005886">
    <property type="term" value="C:plasma membrane"/>
    <property type="evidence" value="ECO:0007669"/>
    <property type="project" value="TreeGrafter"/>
</dbReference>
<dbReference type="PROSITE" id="PS50893">
    <property type="entry name" value="ABC_TRANSPORTER_2"/>
    <property type="match status" value="1"/>
</dbReference>
<dbReference type="AlphaFoldDB" id="A0A3E3DXD6"/>
<dbReference type="Pfam" id="PF12399">
    <property type="entry name" value="BCA_ABC_TP_C"/>
    <property type="match status" value="1"/>
</dbReference>
<dbReference type="GO" id="GO:0015188">
    <property type="term" value="F:L-isoleucine transmembrane transporter activity"/>
    <property type="evidence" value="ECO:0007669"/>
    <property type="project" value="TreeGrafter"/>
</dbReference>
<dbReference type="FunFam" id="3.40.50.300:FF:000421">
    <property type="entry name" value="Branched-chain amino acid ABC transporter ATP-binding protein"/>
    <property type="match status" value="1"/>
</dbReference>
<organism evidence="5 6">
    <name type="scientific">Anaerofustis stercorihominis</name>
    <dbReference type="NCBI Taxonomy" id="214853"/>
    <lineage>
        <taxon>Bacteria</taxon>
        <taxon>Bacillati</taxon>
        <taxon>Bacillota</taxon>
        <taxon>Clostridia</taxon>
        <taxon>Eubacteriales</taxon>
        <taxon>Eubacteriaceae</taxon>
        <taxon>Anaerofustis</taxon>
    </lineage>
</organism>
<dbReference type="RefSeq" id="WP_007049825.1">
    <property type="nucleotide sequence ID" value="NZ_CABKNJ010000001.1"/>
</dbReference>
<keyword evidence="2" id="KW-0547">Nucleotide-binding</keyword>
<evidence type="ECO:0000256" key="3">
    <source>
        <dbReference type="ARBA" id="ARBA00022840"/>
    </source>
</evidence>
<dbReference type="GO" id="GO:1903805">
    <property type="term" value="P:L-valine import across plasma membrane"/>
    <property type="evidence" value="ECO:0007669"/>
    <property type="project" value="TreeGrafter"/>
</dbReference>
<dbReference type="GO" id="GO:0016887">
    <property type="term" value="F:ATP hydrolysis activity"/>
    <property type="evidence" value="ECO:0007669"/>
    <property type="project" value="InterPro"/>
</dbReference>
<dbReference type="InterPro" id="IPR027417">
    <property type="entry name" value="P-loop_NTPase"/>
</dbReference>
<evidence type="ECO:0000256" key="2">
    <source>
        <dbReference type="ARBA" id="ARBA00022741"/>
    </source>
</evidence>
<accession>A0A3E3DXD6</accession>
<keyword evidence="1" id="KW-0813">Transport</keyword>
<evidence type="ECO:0000259" key="4">
    <source>
        <dbReference type="PROSITE" id="PS50893"/>
    </source>
</evidence>